<dbReference type="InterPro" id="IPR000551">
    <property type="entry name" value="MerR-type_HTH_dom"/>
</dbReference>
<dbReference type="SMART" id="SM00422">
    <property type="entry name" value="HTH_MERR"/>
    <property type="match status" value="1"/>
</dbReference>
<dbReference type="PROSITE" id="PS50937">
    <property type="entry name" value="HTH_MERR_2"/>
    <property type="match status" value="1"/>
</dbReference>
<dbReference type="InterPro" id="IPR009061">
    <property type="entry name" value="DNA-bd_dom_put_sf"/>
</dbReference>
<comment type="caution">
    <text evidence="2">The sequence shown here is derived from an EMBL/GenBank/DDBJ whole genome shotgun (WGS) entry which is preliminary data.</text>
</comment>
<dbReference type="PROSITE" id="PS00552">
    <property type="entry name" value="HTH_MERR_1"/>
    <property type="match status" value="1"/>
</dbReference>
<protein>
    <recommendedName>
        <fullName evidence="1">HTH merR-type domain-containing protein</fullName>
    </recommendedName>
</protein>
<dbReference type="GO" id="GO:0006355">
    <property type="term" value="P:regulation of DNA-templated transcription"/>
    <property type="evidence" value="ECO:0007669"/>
    <property type="project" value="InterPro"/>
</dbReference>
<dbReference type="Proteomes" id="UP000231246">
    <property type="component" value="Unassembled WGS sequence"/>
</dbReference>
<evidence type="ECO:0000313" key="2">
    <source>
        <dbReference type="EMBL" id="PIP61510.1"/>
    </source>
</evidence>
<sequence length="127" mass="14887">MIKQKSIDFKGTVRISEASKMLGVTPMTLRRWDEKGILKPIRLGTRLDRRYKKEDISRILSKQKYQRIEQIKLLLRSDIQVIDQSCNKDEIGFHIDGEKYIRYQSVDTDISNKEIASTINRSDKKSV</sequence>
<evidence type="ECO:0000259" key="1">
    <source>
        <dbReference type="PROSITE" id="PS50937"/>
    </source>
</evidence>
<feature type="domain" description="HTH merR-type" evidence="1">
    <location>
        <begin position="12"/>
        <end position="77"/>
    </location>
</feature>
<dbReference type="EMBL" id="PCTA01000025">
    <property type="protein sequence ID" value="PIP61510.1"/>
    <property type="molecule type" value="Genomic_DNA"/>
</dbReference>
<dbReference type="AlphaFoldDB" id="A0A2H0BWT2"/>
<dbReference type="GO" id="GO:0003677">
    <property type="term" value="F:DNA binding"/>
    <property type="evidence" value="ECO:0007669"/>
    <property type="project" value="InterPro"/>
</dbReference>
<proteinExistence type="predicted"/>
<evidence type="ECO:0000313" key="3">
    <source>
        <dbReference type="Proteomes" id="UP000231246"/>
    </source>
</evidence>
<reference evidence="2 3" key="1">
    <citation type="submission" date="2017-09" db="EMBL/GenBank/DDBJ databases">
        <title>Depth-based differentiation of microbial function through sediment-hosted aquifers and enrichment of novel symbionts in the deep terrestrial subsurface.</title>
        <authorList>
            <person name="Probst A.J."/>
            <person name="Ladd B."/>
            <person name="Jarett J.K."/>
            <person name="Geller-Mcgrath D.E."/>
            <person name="Sieber C.M."/>
            <person name="Emerson J.B."/>
            <person name="Anantharaman K."/>
            <person name="Thomas B.C."/>
            <person name="Malmstrom R."/>
            <person name="Stieglmeier M."/>
            <person name="Klingl A."/>
            <person name="Woyke T."/>
            <person name="Ryan C.M."/>
            <person name="Banfield J.F."/>
        </authorList>
    </citation>
    <scope>NUCLEOTIDE SEQUENCE [LARGE SCALE GENOMIC DNA]</scope>
    <source>
        <strain evidence="2">CG22_combo_CG10-13_8_21_14_all_38_20</strain>
    </source>
</reference>
<organism evidence="2 3">
    <name type="scientific">Candidatus Roizmanbacteria bacterium CG22_combo_CG10-13_8_21_14_all_38_20</name>
    <dbReference type="NCBI Taxonomy" id="1974862"/>
    <lineage>
        <taxon>Bacteria</taxon>
        <taxon>Candidatus Roizmaniibacteriota</taxon>
    </lineage>
</organism>
<accession>A0A2H0BWT2</accession>
<dbReference type="Pfam" id="PF13411">
    <property type="entry name" value="MerR_1"/>
    <property type="match status" value="1"/>
</dbReference>
<name>A0A2H0BWT2_9BACT</name>
<dbReference type="SUPFAM" id="SSF46955">
    <property type="entry name" value="Putative DNA-binding domain"/>
    <property type="match status" value="1"/>
</dbReference>
<dbReference type="Gene3D" id="1.10.1660.10">
    <property type="match status" value="1"/>
</dbReference>
<gene>
    <name evidence="2" type="ORF">COW99_03775</name>
</gene>